<dbReference type="GO" id="GO:0060090">
    <property type="term" value="F:molecular adaptor activity"/>
    <property type="evidence" value="ECO:0007669"/>
    <property type="project" value="TreeGrafter"/>
</dbReference>
<dbReference type="PANTHER" id="PTHR13162">
    <property type="entry name" value="CCR4-NOT TRANSCRIPTION COMPLEX"/>
    <property type="match status" value="1"/>
</dbReference>
<dbReference type="Proteomes" id="UP000053237">
    <property type="component" value="Unassembled WGS sequence"/>
</dbReference>
<organism evidence="2 3">
    <name type="scientific">Albugo candida</name>
    <dbReference type="NCBI Taxonomy" id="65357"/>
    <lineage>
        <taxon>Eukaryota</taxon>
        <taxon>Sar</taxon>
        <taxon>Stramenopiles</taxon>
        <taxon>Oomycota</taxon>
        <taxon>Peronosporomycetes</taxon>
        <taxon>Albuginales</taxon>
        <taxon>Albuginaceae</taxon>
        <taxon>Albugo</taxon>
    </lineage>
</organism>
<gene>
    <name evidence="2" type="ORF">BN9_130940</name>
</gene>
<proteinExistence type="predicted"/>
<sequence length="123" mass="14146">MACYCITNWCLKQTHPISGFNSTTSGDCCSHSTKRLPDESEVLTQPHEGFKDRLYLIVNMSISNLEAKTLLMRKILVDNFYPWVANYLVIKLISTQPTYPTLYLIFIDKVMPPKLEKEILRSA</sequence>
<evidence type="ECO:0000259" key="1">
    <source>
        <dbReference type="Pfam" id="PF16415"/>
    </source>
</evidence>
<dbReference type="GO" id="GO:0000932">
    <property type="term" value="C:P-body"/>
    <property type="evidence" value="ECO:0007669"/>
    <property type="project" value="TreeGrafter"/>
</dbReference>
<dbReference type="PANTHER" id="PTHR13162:SF8">
    <property type="entry name" value="CCR4-NOT TRANSCRIPTION COMPLEX SUBUNIT 1"/>
    <property type="match status" value="1"/>
</dbReference>
<dbReference type="Pfam" id="PF16415">
    <property type="entry name" value="CNOT1_CAF1_bind"/>
    <property type="match status" value="1"/>
</dbReference>
<dbReference type="EMBL" id="CAIX01001182">
    <property type="protein sequence ID" value="CCI11539.1"/>
    <property type="molecule type" value="Genomic_DNA"/>
</dbReference>
<protein>
    <recommendedName>
        <fullName evidence="1">CCR4-NOT transcription complex subunit 1 CAF1-binding domain-containing protein</fullName>
    </recommendedName>
</protein>
<evidence type="ECO:0000313" key="2">
    <source>
        <dbReference type="EMBL" id="CCI11539.1"/>
    </source>
</evidence>
<dbReference type="InterPro" id="IPR032191">
    <property type="entry name" value="CNOT1_CAF1_bind"/>
</dbReference>
<reference evidence="2 3" key="1">
    <citation type="submission" date="2012-05" db="EMBL/GenBank/DDBJ databases">
        <title>Recombination and specialization in a pathogen metapopulation.</title>
        <authorList>
            <person name="Gardiner A."/>
            <person name="Kemen E."/>
            <person name="Schultz-Larsen T."/>
            <person name="MacLean D."/>
            <person name="Van Oosterhout C."/>
            <person name="Jones J.D.G."/>
        </authorList>
    </citation>
    <scope>NUCLEOTIDE SEQUENCE [LARGE SCALE GENOMIC DNA]</scope>
    <source>
        <strain evidence="2 3">Ac Nc2</strain>
    </source>
</reference>
<dbReference type="OrthoDB" id="1933107at2759"/>
<dbReference type="AlphaFoldDB" id="A0A024FY13"/>
<evidence type="ECO:0000313" key="3">
    <source>
        <dbReference type="Proteomes" id="UP000053237"/>
    </source>
</evidence>
<dbReference type="InterPro" id="IPR040398">
    <property type="entry name" value="Not1"/>
</dbReference>
<accession>A0A024FY13</accession>
<dbReference type="Gene3D" id="1.25.40.180">
    <property type="match status" value="1"/>
</dbReference>
<dbReference type="GO" id="GO:0000288">
    <property type="term" value="P:nuclear-transcribed mRNA catabolic process, deadenylation-dependent decay"/>
    <property type="evidence" value="ECO:0007669"/>
    <property type="project" value="TreeGrafter"/>
</dbReference>
<dbReference type="STRING" id="65357.A0A024FY13"/>
<keyword evidence="3" id="KW-1185">Reference proteome</keyword>
<dbReference type="GO" id="GO:0017148">
    <property type="term" value="P:negative regulation of translation"/>
    <property type="evidence" value="ECO:0007669"/>
    <property type="project" value="InterPro"/>
</dbReference>
<name>A0A024FY13_9STRA</name>
<dbReference type="InParanoid" id="A0A024FY13"/>
<feature type="domain" description="CCR4-NOT transcription complex subunit 1 CAF1-binding" evidence="1">
    <location>
        <begin position="44"/>
        <end position="122"/>
    </location>
</feature>
<dbReference type="GO" id="GO:0030015">
    <property type="term" value="C:CCR4-NOT core complex"/>
    <property type="evidence" value="ECO:0007669"/>
    <property type="project" value="InterPro"/>
</dbReference>
<comment type="caution">
    <text evidence="2">The sequence shown here is derived from an EMBL/GenBank/DDBJ whole genome shotgun (WGS) entry which is preliminary data.</text>
</comment>